<dbReference type="Proteomes" id="UP000093000">
    <property type="component" value="Unassembled WGS sequence"/>
</dbReference>
<dbReference type="AlphaFoldDB" id="A0A1C7N2F2"/>
<organism evidence="1 2">
    <name type="scientific">Choanephora cucurbitarum</name>
    <dbReference type="NCBI Taxonomy" id="101091"/>
    <lineage>
        <taxon>Eukaryota</taxon>
        <taxon>Fungi</taxon>
        <taxon>Fungi incertae sedis</taxon>
        <taxon>Mucoromycota</taxon>
        <taxon>Mucoromycotina</taxon>
        <taxon>Mucoromycetes</taxon>
        <taxon>Mucorales</taxon>
        <taxon>Mucorineae</taxon>
        <taxon>Choanephoraceae</taxon>
        <taxon>Choanephoroideae</taxon>
        <taxon>Choanephora</taxon>
    </lineage>
</organism>
<gene>
    <name evidence="1" type="ORF">A0J61_08712</name>
</gene>
<reference evidence="1 2" key="1">
    <citation type="submission" date="2016-03" db="EMBL/GenBank/DDBJ databases">
        <title>Choanephora cucurbitarum.</title>
        <authorList>
            <person name="Min B."/>
            <person name="Park H."/>
            <person name="Park J.-H."/>
            <person name="Shin H.-D."/>
            <person name="Choi I.-G."/>
        </authorList>
    </citation>
    <scope>NUCLEOTIDE SEQUENCE [LARGE SCALE GENOMIC DNA]</scope>
    <source>
        <strain evidence="1 2">KUS-F28377</strain>
    </source>
</reference>
<accession>A0A1C7N2F2</accession>
<dbReference type="EMBL" id="LUGH01000698">
    <property type="protein sequence ID" value="OBZ83237.1"/>
    <property type="molecule type" value="Genomic_DNA"/>
</dbReference>
<keyword evidence="2" id="KW-1185">Reference proteome</keyword>
<evidence type="ECO:0000313" key="2">
    <source>
        <dbReference type="Proteomes" id="UP000093000"/>
    </source>
</evidence>
<dbReference type="InParanoid" id="A0A1C7N2F2"/>
<protein>
    <submittedName>
        <fullName evidence="1">Uncharacterized protein</fullName>
    </submittedName>
</protein>
<evidence type="ECO:0000313" key="1">
    <source>
        <dbReference type="EMBL" id="OBZ83237.1"/>
    </source>
</evidence>
<proteinExistence type="predicted"/>
<comment type="caution">
    <text evidence="1">The sequence shown here is derived from an EMBL/GenBank/DDBJ whole genome shotgun (WGS) entry which is preliminary data.</text>
</comment>
<name>A0A1C7N2F2_9FUNG</name>
<sequence>MHGQIDPTPGTFLLSMADEAHIALPATPEDYVSLDENSVVEEDATKDADYDTSRSKLNTLKGFFKSLLFREADLPNEQALKDMRSGLVDKEVRTGLLILRRPKPYILCKNNFAHTAYQ</sequence>